<keyword evidence="4" id="KW-1185">Reference proteome</keyword>
<evidence type="ECO:0000313" key="4">
    <source>
        <dbReference type="Proteomes" id="UP001305779"/>
    </source>
</evidence>
<dbReference type="InterPro" id="IPR036812">
    <property type="entry name" value="NAD(P)_OxRdtase_dom_sf"/>
</dbReference>
<dbReference type="InterPro" id="IPR018170">
    <property type="entry name" value="Aldo/ket_reductase_CS"/>
</dbReference>
<evidence type="ECO:0000259" key="2">
    <source>
        <dbReference type="Pfam" id="PF00248"/>
    </source>
</evidence>
<dbReference type="Gene3D" id="3.20.20.100">
    <property type="entry name" value="NADP-dependent oxidoreductase domain"/>
    <property type="match status" value="1"/>
</dbReference>
<accession>A0ABR0E3Z9</accession>
<dbReference type="Proteomes" id="UP001305779">
    <property type="component" value="Unassembled WGS sequence"/>
</dbReference>
<feature type="domain" description="NADP-dependent oxidoreductase" evidence="2">
    <location>
        <begin position="5"/>
        <end position="215"/>
    </location>
</feature>
<dbReference type="Pfam" id="PF00248">
    <property type="entry name" value="Aldo_ket_red"/>
    <property type="match status" value="1"/>
</dbReference>
<gene>
    <name evidence="3" type="ORF">PRZ48_013268</name>
</gene>
<dbReference type="EMBL" id="JAXOVC010000011">
    <property type="protein sequence ID" value="KAK4496000.1"/>
    <property type="molecule type" value="Genomic_DNA"/>
</dbReference>
<protein>
    <recommendedName>
        <fullName evidence="2">NADP-dependent oxidoreductase domain-containing protein</fullName>
    </recommendedName>
</protein>
<evidence type="ECO:0000256" key="1">
    <source>
        <dbReference type="ARBA" id="ARBA00023002"/>
    </source>
</evidence>
<dbReference type="InterPro" id="IPR020471">
    <property type="entry name" value="AKR"/>
</dbReference>
<keyword evidence="1" id="KW-0560">Oxidoreductase</keyword>
<dbReference type="CDD" id="cd19071">
    <property type="entry name" value="AKR_AKR1-5-like"/>
    <property type="match status" value="1"/>
</dbReference>
<reference evidence="3 4" key="1">
    <citation type="journal article" date="2023" name="G3 (Bethesda)">
        <title>A chromosome-level genome assembly of Zasmidium syzygii isolated from banana leaves.</title>
        <authorList>
            <person name="van Westerhoven A.C."/>
            <person name="Mehrabi R."/>
            <person name="Talebi R."/>
            <person name="Steentjes M.B.F."/>
            <person name="Corcolon B."/>
            <person name="Chong P.A."/>
            <person name="Kema G.H.J."/>
            <person name="Seidl M.F."/>
        </authorList>
    </citation>
    <scope>NUCLEOTIDE SEQUENCE [LARGE SCALE GENOMIC DNA]</scope>
    <source>
        <strain evidence="3 4">P124</strain>
    </source>
</reference>
<dbReference type="PANTHER" id="PTHR43827:SF13">
    <property type="entry name" value="ALDO_KETO REDUCTASE FAMILY PROTEIN"/>
    <property type="match status" value="1"/>
</dbReference>
<dbReference type="InterPro" id="IPR023210">
    <property type="entry name" value="NADP_OxRdtase_dom"/>
</dbReference>
<dbReference type="SUPFAM" id="SSF51430">
    <property type="entry name" value="NAD(P)-linked oxidoreductase"/>
    <property type="match status" value="1"/>
</dbReference>
<sequence>MPVIGYGTYETSPEITQKVVAEALKSGYRQIDTAAFYNNEAGCGLAIAQSGIPRGEIFVTTKLAPNKMGNEATAAAVEDSLRELGLKYIDLYLIHAPFGNPEARNGSWTALAQAVVDGKVKSIGVSNYGLHHLDELQRHRATLPSSLKDIPISVAQYELHPWMPRPDIVTYAAKNSIVLQAFGPLALGKKSTDLTLQSLAKKHNKTWAQILLRWSL</sequence>
<dbReference type="PANTHER" id="PTHR43827">
    <property type="entry name" value="2,5-DIKETO-D-GLUCONIC ACID REDUCTASE"/>
    <property type="match status" value="1"/>
</dbReference>
<proteinExistence type="predicted"/>
<organism evidence="3 4">
    <name type="scientific">Zasmidium cellare</name>
    <name type="common">Wine cellar mold</name>
    <name type="synonym">Racodium cellare</name>
    <dbReference type="NCBI Taxonomy" id="395010"/>
    <lineage>
        <taxon>Eukaryota</taxon>
        <taxon>Fungi</taxon>
        <taxon>Dikarya</taxon>
        <taxon>Ascomycota</taxon>
        <taxon>Pezizomycotina</taxon>
        <taxon>Dothideomycetes</taxon>
        <taxon>Dothideomycetidae</taxon>
        <taxon>Mycosphaerellales</taxon>
        <taxon>Mycosphaerellaceae</taxon>
        <taxon>Zasmidium</taxon>
    </lineage>
</organism>
<evidence type="ECO:0000313" key="3">
    <source>
        <dbReference type="EMBL" id="KAK4496000.1"/>
    </source>
</evidence>
<name>A0ABR0E3Z9_ZASCE</name>
<dbReference type="PRINTS" id="PR00069">
    <property type="entry name" value="ALDKETRDTASE"/>
</dbReference>
<dbReference type="PROSITE" id="PS00062">
    <property type="entry name" value="ALDOKETO_REDUCTASE_2"/>
    <property type="match status" value="1"/>
</dbReference>
<comment type="caution">
    <text evidence="3">The sequence shown here is derived from an EMBL/GenBank/DDBJ whole genome shotgun (WGS) entry which is preliminary data.</text>
</comment>